<dbReference type="InterPro" id="IPR018232">
    <property type="entry name" value="Glyco_hydro_37_CS"/>
</dbReference>
<dbReference type="InterPro" id="IPR008928">
    <property type="entry name" value="6-hairpin_glycosidase_sf"/>
</dbReference>
<name>A0A3M7PJB3_BRAPC</name>
<keyword evidence="11" id="KW-1185">Reference proteome</keyword>
<protein>
    <recommendedName>
        <fullName evidence="4">Trehalase</fullName>
        <ecNumber evidence="3">3.2.1.28</ecNumber>
    </recommendedName>
    <alternativeName>
        <fullName evidence="7">Alpha,alpha-trehalase</fullName>
    </alternativeName>
    <alternativeName>
        <fullName evidence="8">Alpha,alpha-trehalose glucohydrolase</fullName>
    </alternativeName>
</protein>
<reference evidence="10 11" key="1">
    <citation type="journal article" date="2018" name="Sci. Rep.">
        <title>Genomic signatures of local adaptation to the degree of environmental predictability in rotifers.</title>
        <authorList>
            <person name="Franch-Gras L."/>
            <person name="Hahn C."/>
            <person name="Garcia-Roger E.M."/>
            <person name="Carmona M.J."/>
            <person name="Serra M."/>
            <person name="Gomez A."/>
        </authorList>
    </citation>
    <scope>NUCLEOTIDE SEQUENCE [LARGE SCALE GENOMIC DNA]</scope>
    <source>
        <strain evidence="10">HYR1</strain>
    </source>
</reference>
<evidence type="ECO:0000256" key="3">
    <source>
        <dbReference type="ARBA" id="ARBA00012757"/>
    </source>
</evidence>
<dbReference type="PANTHER" id="PTHR23403">
    <property type="entry name" value="TREHALASE"/>
    <property type="match status" value="1"/>
</dbReference>
<dbReference type="AlphaFoldDB" id="A0A3M7PJB3"/>
<evidence type="ECO:0000256" key="2">
    <source>
        <dbReference type="ARBA" id="ARBA00005615"/>
    </source>
</evidence>
<feature type="signal peptide" evidence="9">
    <location>
        <begin position="1"/>
        <end position="19"/>
    </location>
</feature>
<comment type="catalytic activity">
    <reaction evidence="1">
        <text>alpha,alpha-trehalose + H2O = alpha-D-glucose + beta-D-glucose</text>
        <dbReference type="Rhea" id="RHEA:32675"/>
        <dbReference type="ChEBI" id="CHEBI:15377"/>
        <dbReference type="ChEBI" id="CHEBI:15903"/>
        <dbReference type="ChEBI" id="CHEBI:16551"/>
        <dbReference type="ChEBI" id="CHEBI:17925"/>
        <dbReference type="EC" id="3.2.1.28"/>
    </reaction>
</comment>
<accession>A0A3M7PJB3</accession>
<evidence type="ECO:0000256" key="5">
    <source>
        <dbReference type="ARBA" id="ARBA00022801"/>
    </source>
</evidence>
<feature type="non-terminal residue" evidence="10">
    <location>
        <position position="276"/>
    </location>
</feature>
<evidence type="ECO:0000256" key="8">
    <source>
        <dbReference type="ARBA" id="ARBA00031637"/>
    </source>
</evidence>
<dbReference type="GO" id="GO:0004555">
    <property type="term" value="F:alpha,alpha-trehalase activity"/>
    <property type="evidence" value="ECO:0007669"/>
    <property type="project" value="UniProtKB-EC"/>
</dbReference>
<keyword evidence="6 10" id="KW-0326">Glycosidase</keyword>
<proteinExistence type="inferred from homology"/>
<organism evidence="10 11">
    <name type="scientific">Brachionus plicatilis</name>
    <name type="common">Marine rotifer</name>
    <name type="synonym">Brachionus muelleri</name>
    <dbReference type="NCBI Taxonomy" id="10195"/>
    <lineage>
        <taxon>Eukaryota</taxon>
        <taxon>Metazoa</taxon>
        <taxon>Spiralia</taxon>
        <taxon>Gnathifera</taxon>
        <taxon>Rotifera</taxon>
        <taxon>Eurotatoria</taxon>
        <taxon>Monogononta</taxon>
        <taxon>Pseudotrocha</taxon>
        <taxon>Ploima</taxon>
        <taxon>Brachionidae</taxon>
        <taxon>Brachionus</taxon>
    </lineage>
</organism>
<dbReference type="EMBL" id="REGN01010372">
    <property type="protein sequence ID" value="RMZ99186.1"/>
    <property type="molecule type" value="Genomic_DNA"/>
</dbReference>
<feature type="chain" id="PRO_5017936552" description="Trehalase" evidence="9">
    <location>
        <begin position="20"/>
        <end position="276"/>
    </location>
</feature>
<comment type="caution">
    <text evidence="10">The sequence shown here is derived from an EMBL/GenBank/DDBJ whole genome shotgun (WGS) entry which is preliminary data.</text>
</comment>
<dbReference type="PROSITE" id="PS00927">
    <property type="entry name" value="TREHALASE_1"/>
    <property type="match status" value="1"/>
</dbReference>
<comment type="similarity">
    <text evidence="2">Belongs to the glycosyl hydrolase 37 family.</text>
</comment>
<keyword evidence="5 10" id="KW-0378">Hydrolase</keyword>
<sequence length="276" mass="32253">MTLNFVLLILVISAKFCHFQLIGGGRCMSKIFCHGQLLHTVQMSGMFPDSKTFVDMPTRHSESEVLRKFSLINHTNFTLLRQFVDENFLPSGSDIISTDLVDWRPKPTFVSRIKNLNLRHLANSLHSRWRKLAKIFDGSNLCSRCKTSAFLSQNAFIVPGGRFIEYYYWDTYWIVEALLVSEMVDTVRGILVNFFDILELNGFIPNGAQIYYLNRSQPPLLIQMVYAYFKHTDDLDFLKSYIDRLDKEYEFWMKHKSVDVVKNGEVFRLNQYRVVS</sequence>
<dbReference type="Proteomes" id="UP000276133">
    <property type="component" value="Unassembled WGS sequence"/>
</dbReference>
<dbReference type="EC" id="3.2.1.28" evidence="3"/>
<dbReference type="InterPro" id="IPR001661">
    <property type="entry name" value="Glyco_hydro_37"/>
</dbReference>
<dbReference type="Pfam" id="PF01204">
    <property type="entry name" value="Trehalase"/>
    <property type="match status" value="1"/>
</dbReference>
<evidence type="ECO:0000256" key="1">
    <source>
        <dbReference type="ARBA" id="ARBA00001576"/>
    </source>
</evidence>
<dbReference type="SUPFAM" id="SSF48208">
    <property type="entry name" value="Six-hairpin glycosidases"/>
    <property type="match status" value="1"/>
</dbReference>
<evidence type="ECO:0000256" key="9">
    <source>
        <dbReference type="SAM" id="SignalP"/>
    </source>
</evidence>
<keyword evidence="9" id="KW-0732">Signal</keyword>
<dbReference type="OrthoDB" id="3542292at2759"/>
<evidence type="ECO:0000256" key="4">
    <source>
        <dbReference type="ARBA" id="ARBA00019905"/>
    </source>
</evidence>
<dbReference type="Gene3D" id="1.50.10.10">
    <property type="match status" value="1"/>
</dbReference>
<evidence type="ECO:0000256" key="6">
    <source>
        <dbReference type="ARBA" id="ARBA00023295"/>
    </source>
</evidence>
<evidence type="ECO:0000313" key="11">
    <source>
        <dbReference type="Proteomes" id="UP000276133"/>
    </source>
</evidence>
<dbReference type="GO" id="GO:0005993">
    <property type="term" value="P:trehalose catabolic process"/>
    <property type="evidence" value="ECO:0007669"/>
    <property type="project" value="TreeGrafter"/>
</dbReference>
<evidence type="ECO:0000256" key="7">
    <source>
        <dbReference type="ARBA" id="ARBA00030473"/>
    </source>
</evidence>
<gene>
    <name evidence="10" type="ORF">BpHYR1_047084</name>
</gene>
<dbReference type="InterPro" id="IPR012341">
    <property type="entry name" value="6hp_glycosidase-like_sf"/>
</dbReference>
<dbReference type="STRING" id="10195.A0A3M7PJB3"/>
<evidence type="ECO:0000313" key="10">
    <source>
        <dbReference type="EMBL" id="RMZ99186.1"/>
    </source>
</evidence>
<dbReference type="PANTHER" id="PTHR23403:SF1">
    <property type="entry name" value="TREHALASE"/>
    <property type="match status" value="1"/>
</dbReference>